<feature type="signal peptide" evidence="2">
    <location>
        <begin position="1"/>
        <end position="24"/>
    </location>
</feature>
<keyword evidence="4" id="KW-1185">Reference proteome</keyword>
<evidence type="ECO:0000313" key="4">
    <source>
        <dbReference type="Proteomes" id="UP000306509"/>
    </source>
</evidence>
<keyword evidence="2" id="KW-0732">Signal</keyword>
<feature type="compositionally biased region" description="Basic and acidic residues" evidence="1">
    <location>
        <begin position="31"/>
        <end position="41"/>
    </location>
</feature>
<dbReference type="AlphaFoldDB" id="A0A4U8Q159"/>
<gene>
    <name evidence="3" type="ORF">DSM106044_04772</name>
</gene>
<protein>
    <recommendedName>
        <fullName evidence="5">Glycosyl hydrolases related to GH101 family, GHL1-GHL3</fullName>
    </recommendedName>
</protein>
<name>A0A4U8Q159_9FIRM</name>
<evidence type="ECO:0008006" key="5">
    <source>
        <dbReference type="Google" id="ProtNLM"/>
    </source>
</evidence>
<dbReference type="Proteomes" id="UP000306509">
    <property type="component" value="Unassembled WGS sequence"/>
</dbReference>
<comment type="caution">
    <text evidence="3">The sequence shown here is derived from an EMBL/GenBank/DDBJ whole genome shotgun (WGS) entry which is preliminary data.</text>
</comment>
<feature type="region of interest" description="Disordered" evidence="1">
    <location>
        <begin position="31"/>
        <end position="66"/>
    </location>
</feature>
<feature type="chain" id="PRO_5020448599" description="Glycosyl hydrolases related to GH101 family, GHL1-GHL3" evidence="2">
    <location>
        <begin position="25"/>
        <end position="790"/>
    </location>
</feature>
<dbReference type="EMBL" id="QGQD01000096">
    <property type="protein sequence ID" value="TLC98434.1"/>
    <property type="molecule type" value="Genomic_DNA"/>
</dbReference>
<organism evidence="3 4">
    <name type="scientific">Robinsoniella peoriensis</name>
    <dbReference type="NCBI Taxonomy" id="180332"/>
    <lineage>
        <taxon>Bacteria</taxon>
        <taxon>Bacillati</taxon>
        <taxon>Bacillota</taxon>
        <taxon>Clostridia</taxon>
        <taxon>Lachnospirales</taxon>
        <taxon>Lachnospiraceae</taxon>
        <taxon>Robinsoniella</taxon>
    </lineage>
</organism>
<dbReference type="Pfam" id="PF11308">
    <property type="entry name" value="Glyco_hydro_129"/>
    <property type="match status" value="1"/>
</dbReference>
<dbReference type="RefSeq" id="WP_243133097.1">
    <property type="nucleotide sequence ID" value="NZ_QGQD01000096.1"/>
</dbReference>
<dbReference type="InterPro" id="IPR021459">
    <property type="entry name" value="GH101-related"/>
</dbReference>
<evidence type="ECO:0000256" key="2">
    <source>
        <dbReference type="SAM" id="SignalP"/>
    </source>
</evidence>
<dbReference type="STRING" id="180332.GCA_000797495_00639"/>
<sequence precursor="true">MTKRKLLNLCLGIGVIMGVLTGCASKISTDETNDKVQHQETNDNVQSKSTKFNEPGDENVNTSSPAYEVNPETFTLEVKKGKETVVVSQPGEQRLVENFTQEKGVTSWLYPKEKIAVTITPAEDYLEVSVRSEEEMDNEFNWPVISGDMYYLPLGEGKRVPKDDPVWNNYLKGTSVSVMEQLSMPFWAAAQGENAVVTVLENPYRSELMFSETSENIFTLKHEYPEIDPEKEQRFRFYLTENDPVAAAKIYRSYVMEKGQFVTLKEKEAQNQDIQKLYGAPHIYLWGELIISSEDVNWQAFRGSIDSSVMEWLKTRIAQLESGDEAINALDEIKSQDYVGEYQKDIVCRALSEILKQDDFYQEEALDIQDPFMQSCIKKGLDNLSESEQLQFHKHALAANLPEVFLEVDNWMNQETVNLVRELKENGIDHAWIGLNSWEQAYAKPELVETAVSKDYLIGPYDSYHSIHKPGEEQWITAAFQDTSLYENAVIEDKNGEKITGFQNVGRKLNPTLSIPAVEQRLQSIEGNGVGFNSWFIDCDATGEIYDDYTPEHLTTQQEDLQARLERMSMIRDSNKVIGSEGGSDFAASTIAFAHGIELQSFSWMDEDMKNNKDSEYYIGKYYNPKGGAAERFTRQVPVKEQYAQIFLNPRYDVPLYKLVYNDSVITTYHWDWSTFKIKDKVEDRMLREVLYNVPPLYHLDSTEWEKYKTAITSHTAAWSQFSKEAVQEEMTDFEYLTDDGLVQMTNYGEQLTAVANFTDADFQYENQNIPAHSVLMEQNGNNVIYTPEN</sequence>
<accession>A0A4U8Q159</accession>
<evidence type="ECO:0000313" key="3">
    <source>
        <dbReference type="EMBL" id="TLC98434.1"/>
    </source>
</evidence>
<evidence type="ECO:0000256" key="1">
    <source>
        <dbReference type="SAM" id="MobiDB-lite"/>
    </source>
</evidence>
<reference evidence="3 4" key="1">
    <citation type="journal article" date="2019" name="Anaerobe">
        <title>Detection of Robinsoniella peoriensis in multiple bone samples of a trauma patient.</title>
        <authorList>
            <person name="Schrottner P."/>
            <person name="Hartwich K."/>
            <person name="Bunk B."/>
            <person name="Schober I."/>
            <person name="Helbig S."/>
            <person name="Rudolph W.W."/>
            <person name="Gunzer F."/>
        </authorList>
    </citation>
    <scope>NUCLEOTIDE SEQUENCE [LARGE SCALE GENOMIC DNA]</scope>
    <source>
        <strain evidence="3 4">DSM 106044</strain>
    </source>
</reference>
<dbReference type="PROSITE" id="PS51257">
    <property type="entry name" value="PROKAR_LIPOPROTEIN"/>
    <property type="match status" value="1"/>
</dbReference>
<proteinExistence type="predicted"/>
<feature type="compositionally biased region" description="Polar residues" evidence="1">
    <location>
        <begin position="42"/>
        <end position="52"/>
    </location>
</feature>